<evidence type="ECO:0000256" key="1">
    <source>
        <dbReference type="ARBA" id="ARBA00022723"/>
    </source>
</evidence>
<dbReference type="InterPro" id="IPR027417">
    <property type="entry name" value="P-loop_NTPase"/>
</dbReference>
<feature type="domain" description="EF-hand" evidence="6">
    <location>
        <begin position="302"/>
        <end position="331"/>
    </location>
</feature>
<evidence type="ECO:0000259" key="6">
    <source>
        <dbReference type="PROSITE" id="PS50222"/>
    </source>
</evidence>
<dbReference type="InterPro" id="IPR050221">
    <property type="entry name" value="26S_Proteasome_ATPase"/>
</dbReference>
<dbReference type="PANTHER" id="PTHR23073">
    <property type="entry name" value="26S PROTEASOME REGULATORY SUBUNIT"/>
    <property type="match status" value="1"/>
</dbReference>
<comment type="similarity">
    <text evidence="5">Belongs to the AAA ATPase family.</text>
</comment>
<gene>
    <name evidence="7" type="ORF">XENOCAPTIV_030852</name>
</gene>
<dbReference type="SUPFAM" id="SSF47473">
    <property type="entry name" value="EF-hand"/>
    <property type="match status" value="1"/>
</dbReference>
<evidence type="ECO:0000313" key="7">
    <source>
        <dbReference type="EMBL" id="MEQ2206553.1"/>
    </source>
</evidence>
<keyword evidence="2 5" id="KW-0547">Nucleotide-binding</keyword>
<evidence type="ECO:0000313" key="8">
    <source>
        <dbReference type="Proteomes" id="UP001434883"/>
    </source>
</evidence>
<dbReference type="Gene3D" id="1.10.8.60">
    <property type="match status" value="1"/>
</dbReference>
<evidence type="ECO:0000256" key="5">
    <source>
        <dbReference type="RuleBase" id="RU003651"/>
    </source>
</evidence>
<dbReference type="Gene3D" id="1.10.238.10">
    <property type="entry name" value="EF-hand"/>
    <property type="match status" value="1"/>
</dbReference>
<reference evidence="7 8" key="1">
    <citation type="submission" date="2021-06" db="EMBL/GenBank/DDBJ databases">
        <authorList>
            <person name="Palmer J.M."/>
        </authorList>
    </citation>
    <scope>NUCLEOTIDE SEQUENCE [LARGE SCALE GENOMIC DNA]</scope>
    <source>
        <strain evidence="7 8">XC_2019</strain>
        <tissue evidence="7">Muscle</tissue>
    </source>
</reference>
<keyword evidence="3" id="KW-0106">Calcium</keyword>
<dbReference type="PROSITE" id="PS00018">
    <property type="entry name" value="EF_HAND_1"/>
    <property type="match status" value="1"/>
</dbReference>
<dbReference type="PROSITE" id="PS50222">
    <property type="entry name" value="EF_HAND_2"/>
    <property type="match status" value="1"/>
</dbReference>
<dbReference type="Proteomes" id="UP001434883">
    <property type="component" value="Unassembled WGS sequence"/>
</dbReference>
<dbReference type="InterPro" id="IPR018247">
    <property type="entry name" value="EF_Hand_1_Ca_BS"/>
</dbReference>
<dbReference type="Pfam" id="PF00004">
    <property type="entry name" value="AAA"/>
    <property type="match status" value="1"/>
</dbReference>
<keyword evidence="4 5" id="KW-0067">ATP-binding</keyword>
<organism evidence="7 8">
    <name type="scientific">Xenoophorus captivus</name>
    <dbReference type="NCBI Taxonomy" id="1517983"/>
    <lineage>
        <taxon>Eukaryota</taxon>
        <taxon>Metazoa</taxon>
        <taxon>Chordata</taxon>
        <taxon>Craniata</taxon>
        <taxon>Vertebrata</taxon>
        <taxon>Euteleostomi</taxon>
        <taxon>Actinopterygii</taxon>
        <taxon>Neopterygii</taxon>
        <taxon>Teleostei</taxon>
        <taxon>Neoteleostei</taxon>
        <taxon>Acanthomorphata</taxon>
        <taxon>Ovalentaria</taxon>
        <taxon>Atherinomorphae</taxon>
        <taxon>Cyprinodontiformes</taxon>
        <taxon>Goodeidae</taxon>
        <taxon>Xenoophorus</taxon>
    </lineage>
</organism>
<dbReference type="Pfam" id="PF13499">
    <property type="entry name" value="EF-hand_7"/>
    <property type="match status" value="1"/>
</dbReference>
<dbReference type="InterPro" id="IPR003960">
    <property type="entry name" value="ATPase_AAA_CS"/>
</dbReference>
<evidence type="ECO:0000256" key="2">
    <source>
        <dbReference type="ARBA" id="ARBA00022741"/>
    </source>
</evidence>
<dbReference type="InterPro" id="IPR011992">
    <property type="entry name" value="EF-hand-dom_pair"/>
</dbReference>
<dbReference type="InterPro" id="IPR003959">
    <property type="entry name" value="ATPase_AAA_core"/>
</dbReference>
<dbReference type="SUPFAM" id="SSF52540">
    <property type="entry name" value="P-loop containing nucleoside triphosphate hydrolases"/>
    <property type="match status" value="1"/>
</dbReference>
<evidence type="ECO:0000256" key="4">
    <source>
        <dbReference type="ARBA" id="ARBA00022840"/>
    </source>
</evidence>
<dbReference type="Gene3D" id="3.40.50.300">
    <property type="entry name" value="P-loop containing nucleotide triphosphate hydrolases"/>
    <property type="match status" value="1"/>
</dbReference>
<sequence length="357" mass="40262">GEREIQRTMLELLNQLDGFDSRGDVKVIMATNRIETLDPALIRPGRIDRKIEFPLPDEKTKRRIFQIHTSRMTVADDVTLDDLILAKDDLSGADIKVRGKDGFICWDACHRNKPPTANDLNIPQKPFSVKASRSCKPFNRTPHRHPSAAIRYPTYGIKLPFSFTMVEYPITCCHKPFGALALSLLIRSVALFTPHTPPLALMLLESEASLSPRVTGLRDDLFTAFKRERWYKRNGFVPAFLVNACSQETRPKLITDLRPSYIILSQWRQTGLQPDPILPNPSKDICHTVPPSLNSFSDVLEEEAFSLFDKDGDGTITTKELGTVMRSLGQNPTEAELQDMINEVDADGQYDTLVLLE</sequence>
<dbReference type="EMBL" id="JAHRIN010042989">
    <property type="protein sequence ID" value="MEQ2206553.1"/>
    <property type="molecule type" value="Genomic_DNA"/>
</dbReference>
<dbReference type="InterPro" id="IPR002048">
    <property type="entry name" value="EF_hand_dom"/>
</dbReference>
<keyword evidence="8" id="KW-1185">Reference proteome</keyword>
<protein>
    <recommendedName>
        <fullName evidence="6">EF-hand domain-containing protein</fullName>
    </recommendedName>
</protein>
<name>A0ABV0REH4_9TELE</name>
<proteinExistence type="inferred from homology"/>
<dbReference type="PROSITE" id="PS00674">
    <property type="entry name" value="AAA"/>
    <property type="match status" value="1"/>
</dbReference>
<comment type="caution">
    <text evidence="7">The sequence shown here is derived from an EMBL/GenBank/DDBJ whole genome shotgun (WGS) entry which is preliminary data.</text>
</comment>
<keyword evidence="1" id="KW-0479">Metal-binding</keyword>
<dbReference type="SMART" id="SM00054">
    <property type="entry name" value="EFh"/>
    <property type="match status" value="1"/>
</dbReference>
<feature type="non-terminal residue" evidence="7">
    <location>
        <position position="1"/>
    </location>
</feature>
<evidence type="ECO:0000256" key="3">
    <source>
        <dbReference type="ARBA" id="ARBA00022837"/>
    </source>
</evidence>
<accession>A0ABV0REH4</accession>
<dbReference type="CDD" id="cd00051">
    <property type="entry name" value="EFh"/>
    <property type="match status" value="1"/>
</dbReference>